<dbReference type="InterPro" id="IPR000192">
    <property type="entry name" value="Aminotrans_V_dom"/>
</dbReference>
<protein>
    <recommendedName>
        <fullName evidence="3">cysteine desulfurase</fullName>
        <ecNumber evidence="3">2.8.1.7</ecNumber>
    </recommendedName>
</protein>
<keyword evidence="9" id="KW-0032">Aminotransferase</keyword>
<comment type="similarity">
    <text evidence="2">Belongs to the class-V pyridoxal-phosphate-dependent aminotransferase family. Csd subfamily.</text>
</comment>
<evidence type="ECO:0000256" key="7">
    <source>
        <dbReference type="RuleBase" id="RU004504"/>
    </source>
</evidence>
<dbReference type="InterPro" id="IPR020578">
    <property type="entry name" value="Aminotrans_V_PyrdxlP_BS"/>
</dbReference>
<comment type="caution">
    <text evidence="9">The sequence shown here is derived from an EMBL/GenBank/DDBJ whole genome shotgun (WGS) entry which is preliminary data.</text>
</comment>
<dbReference type="PANTHER" id="PTHR43586:SF4">
    <property type="entry name" value="ISOPENICILLIN N EPIMERASE"/>
    <property type="match status" value="1"/>
</dbReference>
<evidence type="ECO:0000256" key="1">
    <source>
        <dbReference type="ARBA" id="ARBA00001933"/>
    </source>
</evidence>
<dbReference type="CDD" id="cd06453">
    <property type="entry name" value="SufS_like"/>
    <property type="match status" value="1"/>
</dbReference>
<dbReference type="PROSITE" id="PS00595">
    <property type="entry name" value="AA_TRANSFER_CLASS_5"/>
    <property type="match status" value="1"/>
</dbReference>
<sequence>MIYFDNAATTFPKPDTVYEAVMECMKNYAANPGRGSYDMAVRASKKVMETREEIAKLFNVSNLFNIIFTSSATEGLNMGIKGILKRGDHVITTAMEHNSVLRPINYLRKKSVKSSIVGADKYGFVSLKNIEKQIRVNTKMIVVNHVSNVTGSIQDIERIGEIARRYGVIFMVDASQSAGVINIDVNKCNIDVMAFSGHKGLLGPQGTGVLYIREGLEVSEYKSGGTGSNSYSMHQPKFLPDKFESGTLNTPGIAGLYAGVRFIKEIGMDNIRKHELELTEALLKELKKRDYIILYGREDMEDRSAVVSLNVDGVDSSDTAAMLNSKGIGVRNGYHCAPLVHEVIGTKNRGTVRVSPGYFNTLEEIERLVKALDEIHGGITQNE</sequence>
<keyword evidence="10" id="KW-1185">Reference proteome</keyword>
<dbReference type="InterPro" id="IPR016454">
    <property type="entry name" value="Cysteine_dSase"/>
</dbReference>
<dbReference type="PIRSF" id="PIRSF005572">
    <property type="entry name" value="NifS"/>
    <property type="match status" value="1"/>
</dbReference>
<dbReference type="InterPro" id="IPR015422">
    <property type="entry name" value="PyrdxlP-dep_Trfase_small"/>
</dbReference>
<organism evidence="9 10">
    <name type="scientific">Clostridium neuense</name>
    <dbReference type="NCBI Taxonomy" id="1728934"/>
    <lineage>
        <taxon>Bacteria</taxon>
        <taxon>Bacillati</taxon>
        <taxon>Bacillota</taxon>
        <taxon>Clostridia</taxon>
        <taxon>Eubacteriales</taxon>
        <taxon>Clostridiaceae</taxon>
        <taxon>Clostridium</taxon>
    </lineage>
</organism>
<evidence type="ECO:0000313" key="9">
    <source>
        <dbReference type="EMBL" id="MFL0251697.1"/>
    </source>
</evidence>
<dbReference type="InterPro" id="IPR010969">
    <property type="entry name" value="Cys_dSase-rel_unknwn_funct"/>
</dbReference>
<dbReference type="InterPro" id="IPR010970">
    <property type="entry name" value="Cys_dSase_SufS"/>
</dbReference>
<feature type="domain" description="Aminotransferase class V" evidence="8">
    <location>
        <begin position="2"/>
        <end position="368"/>
    </location>
</feature>
<keyword evidence="5" id="KW-0663">Pyridoxal phosphate</keyword>
<evidence type="ECO:0000313" key="10">
    <source>
        <dbReference type="Proteomes" id="UP001623592"/>
    </source>
</evidence>
<dbReference type="EMBL" id="JBJIAA010000012">
    <property type="protein sequence ID" value="MFL0251697.1"/>
    <property type="molecule type" value="Genomic_DNA"/>
</dbReference>
<comment type="catalytic activity">
    <reaction evidence="6">
        <text>(sulfur carrier)-H + L-cysteine = (sulfur carrier)-SH + L-alanine</text>
        <dbReference type="Rhea" id="RHEA:43892"/>
        <dbReference type="Rhea" id="RHEA-COMP:14737"/>
        <dbReference type="Rhea" id="RHEA-COMP:14739"/>
        <dbReference type="ChEBI" id="CHEBI:29917"/>
        <dbReference type="ChEBI" id="CHEBI:35235"/>
        <dbReference type="ChEBI" id="CHEBI:57972"/>
        <dbReference type="ChEBI" id="CHEBI:64428"/>
        <dbReference type="EC" id="2.8.1.7"/>
    </reaction>
</comment>
<dbReference type="InterPro" id="IPR015421">
    <property type="entry name" value="PyrdxlP-dep_Trfase_major"/>
</dbReference>
<evidence type="ECO:0000256" key="3">
    <source>
        <dbReference type="ARBA" id="ARBA00012239"/>
    </source>
</evidence>
<dbReference type="Pfam" id="PF00266">
    <property type="entry name" value="Aminotran_5"/>
    <property type="match status" value="1"/>
</dbReference>
<keyword evidence="4" id="KW-0808">Transferase</keyword>
<dbReference type="GO" id="GO:0008483">
    <property type="term" value="F:transaminase activity"/>
    <property type="evidence" value="ECO:0007669"/>
    <property type="project" value="UniProtKB-KW"/>
</dbReference>
<proteinExistence type="inferred from homology"/>
<comment type="cofactor">
    <cofactor evidence="1 7">
        <name>pyridoxal 5'-phosphate</name>
        <dbReference type="ChEBI" id="CHEBI:597326"/>
    </cofactor>
</comment>
<evidence type="ECO:0000256" key="2">
    <source>
        <dbReference type="ARBA" id="ARBA00010447"/>
    </source>
</evidence>
<dbReference type="EC" id="2.8.1.7" evidence="3"/>
<dbReference type="Gene3D" id="3.90.1150.10">
    <property type="entry name" value="Aspartate Aminotransferase, domain 1"/>
    <property type="match status" value="1"/>
</dbReference>
<dbReference type="PANTHER" id="PTHR43586">
    <property type="entry name" value="CYSTEINE DESULFURASE"/>
    <property type="match status" value="1"/>
</dbReference>
<name>A0ABW8TGU9_9CLOT</name>
<dbReference type="Proteomes" id="UP001623592">
    <property type="component" value="Unassembled WGS sequence"/>
</dbReference>
<accession>A0ABW8TGU9</accession>
<dbReference type="InterPro" id="IPR015424">
    <property type="entry name" value="PyrdxlP-dep_Trfase"/>
</dbReference>
<evidence type="ECO:0000256" key="6">
    <source>
        <dbReference type="ARBA" id="ARBA00050776"/>
    </source>
</evidence>
<dbReference type="Gene3D" id="3.40.640.10">
    <property type="entry name" value="Type I PLP-dependent aspartate aminotransferase-like (Major domain)"/>
    <property type="match status" value="1"/>
</dbReference>
<evidence type="ECO:0000256" key="5">
    <source>
        <dbReference type="ARBA" id="ARBA00022898"/>
    </source>
</evidence>
<reference evidence="9 10" key="1">
    <citation type="submission" date="2024-11" db="EMBL/GenBank/DDBJ databases">
        <authorList>
            <person name="Heng Y.C."/>
            <person name="Lim A.C.H."/>
            <person name="Lee J.K.Y."/>
            <person name="Kittelmann S."/>
        </authorList>
    </citation>
    <scope>NUCLEOTIDE SEQUENCE [LARGE SCALE GENOMIC DNA]</scope>
    <source>
        <strain evidence="9 10">WILCCON 0114</strain>
    </source>
</reference>
<evidence type="ECO:0000256" key="4">
    <source>
        <dbReference type="ARBA" id="ARBA00022679"/>
    </source>
</evidence>
<gene>
    <name evidence="9" type="ORF">ACJDT4_14865</name>
</gene>
<dbReference type="RefSeq" id="WP_406788349.1">
    <property type="nucleotide sequence ID" value="NZ_JBJIAA010000012.1"/>
</dbReference>
<dbReference type="NCBIfam" id="TIGR01977">
    <property type="entry name" value="am_tr_V_EF2568"/>
    <property type="match status" value="1"/>
</dbReference>
<evidence type="ECO:0000259" key="8">
    <source>
        <dbReference type="Pfam" id="PF00266"/>
    </source>
</evidence>
<dbReference type="SUPFAM" id="SSF53383">
    <property type="entry name" value="PLP-dependent transferases"/>
    <property type="match status" value="1"/>
</dbReference>